<name>A0A9P4IBM7_9PEZI</name>
<evidence type="ECO:0000259" key="1">
    <source>
        <dbReference type="Pfam" id="PF01323"/>
    </source>
</evidence>
<dbReference type="InterPro" id="IPR036249">
    <property type="entry name" value="Thioredoxin-like_sf"/>
</dbReference>
<evidence type="ECO:0000313" key="3">
    <source>
        <dbReference type="Proteomes" id="UP000799772"/>
    </source>
</evidence>
<dbReference type="Gene3D" id="3.40.30.10">
    <property type="entry name" value="Glutaredoxin"/>
    <property type="match status" value="1"/>
</dbReference>
<dbReference type="InterPro" id="IPR001853">
    <property type="entry name" value="DSBA-like_thioredoxin_dom"/>
</dbReference>
<dbReference type="PANTHER" id="PTHR13887:SF41">
    <property type="entry name" value="THIOREDOXIN SUPERFAMILY PROTEIN"/>
    <property type="match status" value="1"/>
</dbReference>
<dbReference type="GO" id="GO:0016491">
    <property type="term" value="F:oxidoreductase activity"/>
    <property type="evidence" value="ECO:0007669"/>
    <property type="project" value="InterPro"/>
</dbReference>
<dbReference type="CDD" id="cd03024">
    <property type="entry name" value="DsbA_FrnE"/>
    <property type="match status" value="1"/>
</dbReference>
<dbReference type="SUPFAM" id="SSF52833">
    <property type="entry name" value="Thioredoxin-like"/>
    <property type="match status" value="1"/>
</dbReference>
<accession>A0A9P4IBM7</accession>
<feature type="domain" description="DSBA-like thioredoxin" evidence="1">
    <location>
        <begin position="5"/>
        <end position="210"/>
    </location>
</feature>
<dbReference type="EMBL" id="ML978130">
    <property type="protein sequence ID" value="KAF2095929.1"/>
    <property type="molecule type" value="Genomic_DNA"/>
</dbReference>
<organism evidence="2 3">
    <name type="scientific">Rhizodiscina lignyota</name>
    <dbReference type="NCBI Taxonomy" id="1504668"/>
    <lineage>
        <taxon>Eukaryota</taxon>
        <taxon>Fungi</taxon>
        <taxon>Dikarya</taxon>
        <taxon>Ascomycota</taxon>
        <taxon>Pezizomycotina</taxon>
        <taxon>Dothideomycetes</taxon>
        <taxon>Pleosporomycetidae</taxon>
        <taxon>Aulographales</taxon>
        <taxon>Rhizodiscinaceae</taxon>
        <taxon>Rhizodiscina</taxon>
    </lineage>
</organism>
<proteinExistence type="predicted"/>
<dbReference type="OrthoDB" id="1930760at2759"/>
<protein>
    <submittedName>
        <fullName evidence="2">Thioredoxin</fullName>
    </submittedName>
</protein>
<dbReference type="Pfam" id="PF01323">
    <property type="entry name" value="DSBA"/>
    <property type="match status" value="1"/>
</dbReference>
<gene>
    <name evidence="2" type="ORF">NA57DRAFT_43208</name>
</gene>
<reference evidence="2" key="1">
    <citation type="journal article" date="2020" name="Stud. Mycol.">
        <title>101 Dothideomycetes genomes: a test case for predicting lifestyles and emergence of pathogens.</title>
        <authorList>
            <person name="Haridas S."/>
            <person name="Albert R."/>
            <person name="Binder M."/>
            <person name="Bloem J."/>
            <person name="Labutti K."/>
            <person name="Salamov A."/>
            <person name="Andreopoulos B."/>
            <person name="Baker S."/>
            <person name="Barry K."/>
            <person name="Bills G."/>
            <person name="Bluhm B."/>
            <person name="Cannon C."/>
            <person name="Castanera R."/>
            <person name="Culley D."/>
            <person name="Daum C."/>
            <person name="Ezra D."/>
            <person name="Gonzalez J."/>
            <person name="Henrissat B."/>
            <person name="Kuo A."/>
            <person name="Liang C."/>
            <person name="Lipzen A."/>
            <person name="Lutzoni F."/>
            <person name="Magnuson J."/>
            <person name="Mondo S."/>
            <person name="Nolan M."/>
            <person name="Ohm R."/>
            <person name="Pangilinan J."/>
            <person name="Park H.-J."/>
            <person name="Ramirez L."/>
            <person name="Alfaro M."/>
            <person name="Sun H."/>
            <person name="Tritt A."/>
            <person name="Yoshinaga Y."/>
            <person name="Zwiers L.-H."/>
            <person name="Turgeon B."/>
            <person name="Goodwin S."/>
            <person name="Spatafora J."/>
            <person name="Crous P."/>
            <person name="Grigoriev I."/>
        </authorList>
    </citation>
    <scope>NUCLEOTIDE SEQUENCE</scope>
    <source>
        <strain evidence="2">CBS 133067</strain>
    </source>
</reference>
<dbReference type="PANTHER" id="PTHR13887">
    <property type="entry name" value="GLUTATHIONE S-TRANSFERASE KAPPA"/>
    <property type="match status" value="1"/>
</dbReference>
<dbReference type="AlphaFoldDB" id="A0A9P4IBM7"/>
<dbReference type="Proteomes" id="UP000799772">
    <property type="component" value="Unassembled WGS sequence"/>
</dbReference>
<comment type="caution">
    <text evidence="2">The sequence shown here is derived from an EMBL/GenBank/DDBJ whole genome shotgun (WGS) entry which is preliminary data.</text>
</comment>
<keyword evidence="3" id="KW-1185">Reference proteome</keyword>
<sequence>MTVIQIDVISDIVCAWCYIGKRRLERAISIYQKTYPGGSSDVFSINWRPYYLNYNPSPHSVDKSELMDTRLSGMSPEQRAALIQRMDQIGRSVGIDFKGGGKIGSTRDAHRLIHLCQAKSAEVQNDLVERLFQAYHELEKDISDRDVLHKIATDAGVNTVEVDEWLASDLGADVVDDEAQKNRDTEASGVPTFIIQGVHRLEGAQDPSDLMEIFVKVKEGETHQ</sequence>
<evidence type="ECO:0000313" key="2">
    <source>
        <dbReference type="EMBL" id="KAF2095929.1"/>
    </source>
</evidence>